<dbReference type="PANTHER" id="PTHR24094:SF15">
    <property type="entry name" value="AMP-DEPENDENT SYNTHETASE_LIGASE DOMAIN-CONTAINING PROTEIN-RELATED"/>
    <property type="match status" value="1"/>
</dbReference>
<comment type="caution">
    <text evidence="2">The sequence shown here is derived from an EMBL/GenBank/DDBJ whole genome shotgun (WGS) entry which is preliminary data.</text>
</comment>
<feature type="domain" description="GmrSD restriction endonucleases C-terminal" evidence="1">
    <location>
        <begin position="102"/>
        <end position="208"/>
    </location>
</feature>
<sequence>MSLAVSLAAVCTACGTVREGVEDLEDAAPKPPASTAAPGDGEARRLLAELDVRQPGTMDGYSRDRFAHWSDQEGACDTREVVLKRDGKDVRTDADCSAVSGTWHSPYDAGVWTDASDVDVDHMVPLAEAWRSGARAWDDERRETFANDLERPQLWAVTDNVNQSKGDEPPDEWKPERRSYWCTYAGHWVAVKHHYALSVTEAEKTALTSMLGSCGA</sequence>
<dbReference type="GO" id="GO:0004519">
    <property type="term" value="F:endonuclease activity"/>
    <property type="evidence" value="ECO:0007669"/>
    <property type="project" value="UniProtKB-KW"/>
</dbReference>
<dbReference type="Proteomes" id="UP001183414">
    <property type="component" value="Unassembled WGS sequence"/>
</dbReference>
<dbReference type="InterPro" id="IPR011089">
    <property type="entry name" value="GmrSD_C"/>
</dbReference>
<keyword evidence="3" id="KW-1185">Reference proteome</keyword>
<evidence type="ECO:0000259" key="1">
    <source>
        <dbReference type="Pfam" id="PF07510"/>
    </source>
</evidence>
<dbReference type="PANTHER" id="PTHR24094">
    <property type="entry name" value="SECRETED PROTEIN"/>
    <property type="match status" value="1"/>
</dbReference>
<evidence type="ECO:0000313" key="2">
    <source>
        <dbReference type="EMBL" id="MDT0381964.1"/>
    </source>
</evidence>
<accession>A0ABU2NYY7</accession>
<keyword evidence="2" id="KW-0255">Endonuclease</keyword>
<dbReference type="Pfam" id="PF07510">
    <property type="entry name" value="GmrSD_C"/>
    <property type="match status" value="1"/>
</dbReference>
<reference evidence="3" key="1">
    <citation type="submission" date="2023-07" db="EMBL/GenBank/DDBJ databases">
        <title>30 novel species of actinomycetes from the DSMZ collection.</title>
        <authorList>
            <person name="Nouioui I."/>
        </authorList>
    </citation>
    <scope>NUCLEOTIDE SEQUENCE [LARGE SCALE GENOMIC DNA]</scope>
    <source>
        <strain evidence="3">DSM 42041</strain>
    </source>
</reference>
<name>A0ABU2NYY7_9ACTN</name>
<proteinExistence type="predicted"/>
<keyword evidence="2" id="KW-0378">Hydrolase</keyword>
<protein>
    <submittedName>
        <fullName evidence="2">HNH endonuclease family protein</fullName>
    </submittedName>
</protein>
<gene>
    <name evidence="2" type="ORF">RM572_24690</name>
</gene>
<organism evidence="2 3">
    <name type="scientific">Streptomyces hazeniae</name>
    <dbReference type="NCBI Taxonomy" id="3075538"/>
    <lineage>
        <taxon>Bacteria</taxon>
        <taxon>Bacillati</taxon>
        <taxon>Actinomycetota</taxon>
        <taxon>Actinomycetes</taxon>
        <taxon>Kitasatosporales</taxon>
        <taxon>Streptomycetaceae</taxon>
        <taxon>Streptomyces</taxon>
    </lineage>
</organism>
<dbReference type="EMBL" id="JAVREQ010000028">
    <property type="protein sequence ID" value="MDT0381964.1"/>
    <property type="molecule type" value="Genomic_DNA"/>
</dbReference>
<dbReference type="RefSeq" id="WP_311675610.1">
    <property type="nucleotide sequence ID" value="NZ_JAVREQ010000028.1"/>
</dbReference>
<evidence type="ECO:0000313" key="3">
    <source>
        <dbReference type="Proteomes" id="UP001183414"/>
    </source>
</evidence>
<keyword evidence="2" id="KW-0540">Nuclease</keyword>